<proteinExistence type="predicted"/>
<comment type="caution">
    <text evidence="1">The sequence shown here is derived from an EMBL/GenBank/DDBJ whole genome shotgun (WGS) entry which is preliminary data.</text>
</comment>
<evidence type="ECO:0000313" key="1">
    <source>
        <dbReference type="EMBL" id="TYB80757.1"/>
    </source>
</evidence>
<organism evidence="1 2">
    <name type="scientific">Maritimibacter fusiformis</name>
    <dbReference type="NCBI Taxonomy" id="2603819"/>
    <lineage>
        <taxon>Bacteria</taxon>
        <taxon>Pseudomonadati</taxon>
        <taxon>Pseudomonadota</taxon>
        <taxon>Alphaproteobacteria</taxon>
        <taxon>Rhodobacterales</taxon>
        <taxon>Roseobacteraceae</taxon>
        <taxon>Maritimibacter</taxon>
    </lineage>
</organism>
<name>A0A5D0RGL1_9RHOB</name>
<dbReference type="Pfam" id="PF13376">
    <property type="entry name" value="OmdA"/>
    <property type="match status" value="1"/>
</dbReference>
<reference evidence="1 2" key="1">
    <citation type="submission" date="2019-08" db="EMBL/GenBank/DDBJ databases">
        <title>Identification of a novel species of the genus Boseongicola.</title>
        <authorList>
            <person name="Zhang X.-Q."/>
        </authorList>
    </citation>
    <scope>NUCLEOTIDE SEQUENCE [LARGE SCALE GENOMIC DNA]</scope>
    <source>
        <strain evidence="1 2">HY14</strain>
    </source>
</reference>
<protein>
    <submittedName>
        <fullName evidence="1">YdeI/OmpD-associated family protein</fullName>
    </submittedName>
</protein>
<dbReference type="AlphaFoldDB" id="A0A5D0RGL1"/>
<keyword evidence="2" id="KW-1185">Reference proteome</keyword>
<accession>A0A5D0RGL1</accession>
<evidence type="ECO:0000313" key="2">
    <source>
        <dbReference type="Proteomes" id="UP000322080"/>
    </source>
</evidence>
<dbReference type="Proteomes" id="UP000322080">
    <property type="component" value="Unassembled WGS sequence"/>
</dbReference>
<gene>
    <name evidence="1" type="ORF">FVF75_13385</name>
</gene>
<dbReference type="EMBL" id="VSIY01000013">
    <property type="protein sequence ID" value="TYB80757.1"/>
    <property type="molecule type" value="Genomic_DNA"/>
</dbReference>
<sequence length="72" mass="8611">MPDDIADRLRAEGLDEAYQARPPYQRNDYLGWIARAKRAETREKRIRQMLDELAGGRLYMKMVWRERGGENR</sequence>